<keyword evidence="1" id="KW-0175">Coiled coil</keyword>
<reference evidence="3 4" key="1">
    <citation type="journal article" date="2019" name="Sci. Rep.">
        <title>Comparative genomics of chytrid fungi reveal insights into the obligate biotrophic and pathogenic lifestyle of Synchytrium endobioticum.</title>
        <authorList>
            <person name="van de Vossenberg B.T.L.H."/>
            <person name="Warris S."/>
            <person name="Nguyen H.D.T."/>
            <person name="van Gent-Pelzer M.P.E."/>
            <person name="Joly D.L."/>
            <person name="van de Geest H.C."/>
            <person name="Bonants P.J.M."/>
            <person name="Smith D.S."/>
            <person name="Levesque C.A."/>
            <person name="van der Lee T.A.J."/>
        </authorList>
    </citation>
    <scope>NUCLEOTIDE SEQUENCE [LARGE SCALE GENOMIC DNA]</scope>
    <source>
        <strain evidence="3 4">LEV6574</strain>
    </source>
</reference>
<feature type="coiled-coil region" evidence="1">
    <location>
        <begin position="123"/>
        <end position="150"/>
    </location>
</feature>
<dbReference type="AlphaFoldDB" id="A0A507CN26"/>
<sequence length="551" mass="61126">MPPKLTNNRPTTVRTTKNSMRSSPGTESDLPPRVDLLAEDVATASFIKLSVQRSSDLRIPAETKTDEDIIGDVFNLIETTKDMRTTGKDAENTAMTNQKMAKDVEKVHGSNESDVTAAFKAEINSLDKIVDAQSKELAEIKQAILKLTRQLNESTLTRERPNSDPSKHEDALVGAEQKANATHSQRKNAPMEAGHGDCVTGHKNILLDSKRDGGNGAQSWANMVADKHPGAKQQPTKRKGQLVKDVVKQLVEKANDEKKREVQFEILTKGRQYVQKRSPKPQGHLLKHDTVLSNQRLADAVESANTVYLEGIARNQISVIRTMIRQMCGFNRQQILSIEFIGSTICAMTCSSKDVTDRVTEVLTSSNVIKRIQDFNPLDPAATKVRDTISRNNLGLEPGAEKQTRLACITRIAKSIMAAPNMATRTILHRQIPEISGEVYEQVQALIIKKKAADTAAACKAKEEEHGWETPRRRVRRQRQPIEAGESLQKVQNQLVEHVEGEEPPQTDRADGMECTEERADPGAYTKEEAGVSRNQRSTVQQSQEAPCPKQ</sequence>
<feature type="compositionally biased region" description="Basic and acidic residues" evidence="2">
    <location>
        <begin position="497"/>
        <end position="531"/>
    </location>
</feature>
<feature type="region of interest" description="Disordered" evidence="2">
    <location>
        <begin position="1"/>
        <end position="32"/>
    </location>
</feature>
<organism evidence="3 4">
    <name type="scientific">Synchytrium endobioticum</name>
    <dbReference type="NCBI Taxonomy" id="286115"/>
    <lineage>
        <taxon>Eukaryota</taxon>
        <taxon>Fungi</taxon>
        <taxon>Fungi incertae sedis</taxon>
        <taxon>Chytridiomycota</taxon>
        <taxon>Chytridiomycota incertae sedis</taxon>
        <taxon>Chytridiomycetes</taxon>
        <taxon>Synchytriales</taxon>
        <taxon>Synchytriaceae</taxon>
        <taxon>Synchytrium</taxon>
    </lineage>
</organism>
<proteinExistence type="predicted"/>
<dbReference type="VEuPathDB" id="FungiDB:SeMB42_g03624"/>
<evidence type="ECO:0000256" key="1">
    <source>
        <dbReference type="SAM" id="Coils"/>
    </source>
</evidence>
<evidence type="ECO:0000313" key="3">
    <source>
        <dbReference type="EMBL" id="TPX40531.1"/>
    </source>
</evidence>
<feature type="region of interest" description="Disordered" evidence="2">
    <location>
        <begin position="461"/>
        <end position="551"/>
    </location>
</feature>
<dbReference type="Proteomes" id="UP000320475">
    <property type="component" value="Unassembled WGS sequence"/>
</dbReference>
<feature type="compositionally biased region" description="Basic and acidic residues" evidence="2">
    <location>
        <begin position="156"/>
        <end position="171"/>
    </location>
</feature>
<gene>
    <name evidence="3" type="ORF">SeLEV6574_g06570</name>
</gene>
<evidence type="ECO:0000256" key="2">
    <source>
        <dbReference type="SAM" id="MobiDB-lite"/>
    </source>
</evidence>
<comment type="caution">
    <text evidence="3">The sequence shown here is derived from an EMBL/GenBank/DDBJ whole genome shotgun (WGS) entry which is preliminary data.</text>
</comment>
<feature type="compositionally biased region" description="Polar residues" evidence="2">
    <location>
        <begin position="1"/>
        <end position="26"/>
    </location>
</feature>
<feature type="compositionally biased region" description="Polar residues" evidence="2">
    <location>
        <begin position="533"/>
        <end position="545"/>
    </location>
</feature>
<protein>
    <submittedName>
        <fullName evidence="3">Uncharacterized protein</fullName>
    </submittedName>
</protein>
<name>A0A507CN26_9FUNG</name>
<accession>A0A507CN26</accession>
<dbReference type="EMBL" id="QEAM01000382">
    <property type="protein sequence ID" value="TPX40531.1"/>
    <property type="molecule type" value="Genomic_DNA"/>
</dbReference>
<evidence type="ECO:0000313" key="4">
    <source>
        <dbReference type="Proteomes" id="UP000320475"/>
    </source>
</evidence>
<dbReference type="VEuPathDB" id="FungiDB:SeMB42_g00822"/>
<feature type="region of interest" description="Disordered" evidence="2">
    <location>
        <begin position="155"/>
        <end position="196"/>
    </location>
</feature>
<feature type="compositionally biased region" description="Basic and acidic residues" evidence="2">
    <location>
        <begin position="461"/>
        <end position="472"/>
    </location>
</feature>